<dbReference type="RefSeq" id="WP_209336507.1">
    <property type="nucleotide sequence ID" value="NZ_JAGIYY010000007.1"/>
</dbReference>
<proteinExistence type="predicted"/>
<keyword evidence="2" id="KW-1185">Reference proteome</keyword>
<evidence type="ECO:0000313" key="1">
    <source>
        <dbReference type="EMBL" id="MBP0440479.1"/>
    </source>
</evidence>
<evidence type="ECO:0000313" key="2">
    <source>
        <dbReference type="Proteomes" id="UP000666240"/>
    </source>
</evidence>
<gene>
    <name evidence="1" type="ORF">J5Y06_17650</name>
</gene>
<dbReference type="AlphaFoldDB" id="A0A8J7UIQ3"/>
<protein>
    <submittedName>
        <fullName evidence="1">Uncharacterized protein</fullName>
    </submittedName>
</protein>
<organism evidence="1 2">
    <name type="scientific">Tianweitania sediminis</name>
    <dbReference type="NCBI Taxonomy" id="1502156"/>
    <lineage>
        <taxon>Bacteria</taxon>
        <taxon>Pseudomonadati</taxon>
        <taxon>Pseudomonadota</taxon>
        <taxon>Alphaproteobacteria</taxon>
        <taxon>Hyphomicrobiales</taxon>
        <taxon>Phyllobacteriaceae</taxon>
        <taxon>Tianweitania</taxon>
    </lineage>
</organism>
<name>A0A8J7UIQ3_9HYPH</name>
<comment type="caution">
    <text evidence="1">The sequence shown here is derived from an EMBL/GenBank/DDBJ whole genome shotgun (WGS) entry which is preliminary data.</text>
</comment>
<reference evidence="1" key="1">
    <citation type="submission" date="2021-03" db="EMBL/GenBank/DDBJ databases">
        <title>Genome sequencing and assembly of Tianweitania sediminis.</title>
        <authorList>
            <person name="Chhetri G."/>
        </authorList>
    </citation>
    <scope>NUCLEOTIDE SEQUENCE</scope>
    <source>
        <strain evidence="1">Z8</strain>
    </source>
</reference>
<dbReference type="EMBL" id="JAGIYY010000007">
    <property type="protein sequence ID" value="MBP0440479.1"/>
    <property type="molecule type" value="Genomic_DNA"/>
</dbReference>
<accession>A0A8J7UIQ3</accession>
<sequence>MLKPACSTDYSADIESALATEGGHLSIGRGGFTLHYRNGAMLSGYDCEAIKAHCIAAGLPIIDSRCVAFDVVVQLTLGVPLVAVGRKPEPAPWHGLSYAPLHVVAARYAAAGAEIWNIPGVEPMPMSGERRIGS</sequence>
<dbReference type="Proteomes" id="UP000666240">
    <property type="component" value="Unassembled WGS sequence"/>
</dbReference>